<proteinExistence type="predicted"/>
<sequence length="160" mass="18313">MNEDVVFYVFGPRVVHLTGFYPAVAPNFNDDELESFGEDIANSENEESVAQSDEDQYEDSVINDDDDLEVIQPSPVSSIDGGMSVVDDVDKKRNKKKTNRRLKKRSRIEESDDESISWKLNTGSCIRRAYVSDIEDNFPISFLHKNKKDAYNTVRNDPKR</sequence>
<gene>
    <name evidence="2" type="ORF">POM88_017209</name>
</gene>
<feature type="compositionally biased region" description="Basic residues" evidence="1">
    <location>
        <begin position="92"/>
        <end position="106"/>
    </location>
</feature>
<name>A0AAD8IP25_9APIA</name>
<dbReference type="AlphaFoldDB" id="A0AAD8IP25"/>
<evidence type="ECO:0000256" key="1">
    <source>
        <dbReference type="SAM" id="MobiDB-lite"/>
    </source>
</evidence>
<feature type="region of interest" description="Disordered" evidence="1">
    <location>
        <begin position="38"/>
        <end position="109"/>
    </location>
</feature>
<keyword evidence="3" id="KW-1185">Reference proteome</keyword>
<accession>A0AAD8IP25</accession>
<feature type="compositionally biased region" description="Acidic residues" evidence="1">
    <location>
        <begin position="44"/>
        <end position="69"/>
    </location>
</feature>
<dbReference type="EMBL" id="JAUIZM010000004">
    <property type="protein sequence ID" value="KAK1389031.1"/>
    <property type="molecule type" value="Genomic_DNA"/>
</dbReference>
<reference evidence="2" key="1">
    <citation type="submission" date="2023-02" db="EMBL/GenBank/DDBJ databases">
        <title>Genome of toxic invasive species Heracleum sosnowskyi carries increased number of genes despite the absence of recent whole-genome duplications.</title>
        <authorList>
            <person name="Schelkunov M."/>
            <person name="Shtratnikova V."/>
            <person name="Makarenko M."/>
            <person name="Klepikova A."/>
            <person name="Omelchenko D."/>
            <person name="Novikova G."/>
            <person name="Obukhova E."/>
            <person name="Bogdanov V."/>
            <person name="Penin A."/>
            <person name="Logacheva M."/>
        </authorList>
    </citation>
    <scope>NUCLEOTIDE SEQUENCE</scope>
    <source>
        <strain evidence="2">Hsosn_3</strain>
        <tissue evidence="2">Leaf</tissue>
    </source>
</reference>
<reference evidence="2" key="2">
    <citation type="submission" date="2023-05" db="EMBL/GenBank/DDBJ databases">
        <authorList>
            <person name="Schelkunov M.I."/>
        </authorList>
    </citation>
    <scope>NUCLEOTIDE SEQUENCE</scope>
    <source>
        <strain evidence="2">Hsosn_3</strain>
        <tissue evidence="2">Leaf</tissue>
    </source>
</reference>
<evidence type="ECO:0000313" key="2">
    <source>
        <dbReference type="EMBL" id="KAK1389031.1"/>
    </source>
</evidence>
<dbReference type="Proteomes" id="UP001237642">
    <property type="component" value="Unassembled WGS sequence"/>
</dbReference>
<protein>
    <submittedName>
        <fullName evidence="2">Uncharacterized protein</fullName>
    </submittedName>
</protein>
<evidence type="ECO:0000313" key="3">
    <source>
        <dbReference type="Proteomes" id="UP001237642"/>
    </source>
</evidence>
<organism evidence="2 3">
    <name type="scientific">Heracleum sosnowskyi</name>
    <dbReference type="NCBI Taxonomy" id="360622"/>
    <lineage>
        <taxon>Eukaryota</taxon>
        <taxon>Viridiplantae</taxon>
        <taxon>Streptophyta</taxon>
        <taxon>Embryophyta</taxon>
        <taxon>Tracheophyta</taxon>
        <taxon>Spermatophyta</taxon>
        <taxon>Magnoliopsida</taxon>
        <taxon>eudicotyledons</taxon>
        <taxon>Gunneridae</taxon>
        <taxon>Pentapetalae</taxon>
        <taxon>asterids</taxon>
        <taxon>campanulids</taxon>
        <taxon>Apiales</taxon>
        <taxon>Apiaceae</taxon>
        <taxon>Apioideae</taxon>
        <taxon>apioid superclade</taxon>
        <taxon>Tordylieae</taxon>
        <taxon>Tordyliinae</taxon>
        <taxon>Heracleum</taxon>
    </lineage>
</organism>
<comment type="caution">
    <text evidence="2">The sequence shown here is derived from an EMBL/GenBank/DDBJ whole genome shotgun (WGS) entry which is preliminary data.</text>
</comment>